<dbReference type="InterPro" id="IPR001647">
    <property type="entry name" value="HTH_TetR"/>
</dbReference>
<comment type="caution">
    <text evidence="4">The sequence shown here is derived from an EMBL/GenBank/DDBJ whole genome shotgun (WGS) entry which is preliminary data.</text>
</comment>
<evidence type="ECO:0000256" key="2">
    <source>
        <dbReference type="PROSITE-ProRule" id="PRU00335"/>
    </source>
</evidence>
<proteinExistence type="predicted"/>
<dbReference type="EMBL" id="PYYB01000001">
    <property type="protein sequence ID" value="PTL58876.1"/>
    <property type="molecule type" value="Genomic_DNA"/>
</dbReference>
<keyword evidence="5" id="KW-1185">Reference proteome</keyword>
<dbReference type="Pfam" id="PF00440">
    <property type="entry name" value="TetR_N"/>
    <property type="match status" value="1"/>
</dbReference>
<feature type="domain" description="HTH tetR-type" evidence="3">
    <location>
        <begin position="69"/>
        <end position="129"/>
    </location>
</feature>
<evidence type="ECO:0000259" key="3">
    <source>
        <dbReference type="PROSITE" id="PS50977"/>
    </source>
</evidence>
<evidence type="ECO:0000256" key="1">
    <source>
        <dbReference type="ARBA" id="ARBA00023125"/>
    </source>
</evidence>
<organism evidence="4 5">
    <name type="scientific">Paraconexibacter algicola</name>
    <dbReference type="NCBI Taxonomy" id="2133960"/>
    <lineage>
        <taxon>Bacteria</taxon>
        <taxon>Bacillati</taxon>
        <taxon>Actinomycetota</taxon>
        <taxon>Thermoleophilia</taxon>
        <taxon>Solirubrobacterales</taxon>
        <taxon>Paraconexibacteraceae</taxon>
        <taxon>Paraconexibacter</taxon>
    </lineage>
</organism>
<dbReference type="Proteomes" id="UP000240739">
    <property type="component" value="Unassembled WGS sequence"/>
</dbReference>
<dbReference type="PROSITE" id="PS50977">
    <property type="entry name" value="HTH_TETR_2"/>
    <property type="match status" value="1"/>
</dbReference>
<reference evidence="4 5" key="1">
    <citation type="submission" date="2018-03" db="EMBL/GenBank/DDBJ databases">
        <title>Aquarubrobacter algicola gen. nov., sp. nov., a novel actinobacterium isolated from shallow eutrophic lake during the end of cyanobacterial harmful algal blooms.</title>
        <authorList>
            <person name="Chun S.J."/>
        </authorList>
    </citation>
    <scope>NUCLEOTIDE SEQUENCE [LARGE SCALE GENOMIC DNA]</scope>
    <source>
        <strain evidence="4 5">Seoho-28</strain>
    </source>
</reference>
<dbReference type="AlphaFoldDB" id="A0A2T4UI05"/>
<dbReference type="SUPFAM" id="SSF46689">
    <property type="entry name" value="Homeodomain-like"/>
    <property type="match status" value="1"/>
</dbReference>
<evidence type="ECO:0000313" key="5">
    <source>
        <dbReference type="Proteomes" id="UP000240739"/>
    </source>
</evidence>
<name>A0A2T4UI05_9ACTN</name>
<evidence type="ECO:0000313" key="4">
    <source>
        <dbReference type="EMBL" id="PTL58876.1"/>
    </source>
</evidence>
<feature type="DNA-binding region" description="H-T-H motif" evidence="2">
    <location>
        <begin position="92"/>
        <end position="111"/>
    </location>
</feature>
<dbReference type="Gene3D" id="1.10.357.10">
    <property type="entry name" value="Tetracycline Repressor, domain 2"/>
    <property type="match status" value="1"/>
</dbReference>
<accession>A0A2T4UI05</accession>
<keyword evidence="1 2" id="KW-0238">DNA-binding</keyword>
<dbReference type="GO" id="GO:0003677">
    <property type="term" value="F:DNA binding"/>
    <property type="evidence" value="ECO:0007669"/>
    <property type="project" value="UniProtKB-UniRule"/>
</dbReference>
<dbReference type="InterPro" id="IPR009057">
    <property type="entry name" value="Homeodomain-like_sf"/>
</dbReference>
<protein>
    <recommendedName>
        <fullName evidence="3">HTH tetR-type domain-containing protein</fullName>
    </recommendedName>
</protein>
<gene>
    <name evidence="4" type="ORF">C7Y72_04020</name>
</gene>
<sequence length="250" mass="27611">MRWRCSNPWWCGAGPEVRRDRVRSGVPGRYELTRRRVKSVAASDRARCEDDRVPPVRPYRGVSASERTALRRRQLLAAGLVVVGRDGVAGTTVGAVCTEAGLTKRYFYEAFSEREALLTTLLDDFHRTLLADIVAALDGIPADPVARTRVAIDRLVSSLEDPATARLYVEAVAVPALEALREQAYEDFADLVLRHVLGLRRPGRKDRVTALVLVTGITQAVITWLRGSTGLERRTLVAHLTAMSVRAAAR</sequence>